<dbReference type="Gramene" id="ERM98184">
    <property type="protein sequence ID" value="ERM98184"/>
    <property type="gene ID" value="AMTR_s00095p00127220"/>
</dbReference>
<evidence type="ECO:0000313" key="1">
    <source>
        <dbReference type="EMBL" id="ERM98184.1"/>
    </source>
</evidence>
<dbReference type="Proteomes" id="UP000017836">
    <property type="component" value="Unassembled WGS sequence"/>
</dbReference>
<accession>W1NU71</accession>
<dbReference type="EMBL" id="KI395483">
    <property type="protein sequence ID" value="ERM98184.1"/>
    <property type="molecule type" value="Genomic_DNA"/>
</dbReference>
<sequence>MRVVVEEERERDGLERERRDRYLAGEVAKWRRKHVGGRRRSAEASHRAGCKGRWKQVEKFFDAVRVLVRHEERRPVQGERFHFKLTYFELAYNKVGRNSFNCITYHVSVGCIFSHKQGYTYFNECLLKIEVIMKQGF</sequence>
<protein>
    <submittedName>
        <fullName evidence="1">Uncharacterized protein</fullName>
    </submittedName>
</protein>
<keyword evidence="2" id="KW-1185">Reference proteome</keyword>
<dbReference type="AlphaFoldDB" id="W1NU71"/>
<evidence type="ECO:0000313" key="2">
    <source>
        <dbReference type="Proteomes" id="UP000017836"/>
    </source>
</evidence>
<name>W1NU71_AMBTC</name>
<reference evidence="2" key="1">
    <citation type="journal article" date="2013" name="Science">
        <title>The Amborella genome and the evolution of flowering plants.</title>
        <authorList>
            <consortium name="Amborella Genome Project"/>
        </authorList>
    </citation>
    <scope>NUCLEOTIDE SEQUENCE [LARGE SCALE GENOMIC DNA]</scope>
</reference>
<proteinExistence type="predicted"/>
<dbReference type="HOGENOM" id="CLU_1867896_0_0_1"/>
<organism evidence="1 2">
    <name type="scientific">Amborella trichopoda</name>
    <dbReference type="NCBI Taxonomy" id="13333"/>
    <lineage>
        <taxon>Eukaryota</taxon>
        <taxon>Viridiplantae</taxon>
        <taxon>Streptophyta</taxon>
        <taxon>Embryophyta</taxon>
        <taxon>Tracheophyta</taxon>
        <taxon>Spermatophyta</taxon>
        <taxon>Magnoliopsida</taxon>
        <taxon>Amborellales</taxon>
        <taxon>Amborellaceae</taxon>
        <taxon>Amborella</taxon>
    </lineage>
</organism>
<gene>
    <name evidence="1" type="ORF">AMTR_s00095p00127220</name>
</gene>